<dbReference type="GO" id="GO:0003676">
    <property type="term" value="F:nucleic acid binding"/>
    <property type="evidence" value="ECO:0007669"/>
    <property type="project" value="InterPro"/>
</dbReference>
<dbReference type="InterPro" id="IPR001584">
    <property type="entry name" value="Integrase_cat-core"/>
</dbReference>
<feature type="region of interest" description="Disordered" evidence="2">
    <location>
        <begin position="1117"/>
        <end position="1227"/>
    </location>
</feature>
<evidence type="ECO:0000256" key="1">
    <source>
        <dbReference type="ARBA" id="ARBA00012493"/>
    </source>
</evidence>
<feature type="region of interest" description="Disordered" evidence="2">
    <location>
        <begin position="1042"/>
        <end position="1063"/>
    </location>
</feature>
<organism evidence="4">
    <name type="scientific">Trichuris suis</name>
    <name type="common">pig whipworm</name>
    <dbReference type="NCBI Taxonomy" id="68888"/>
    <lineage>
        <taxon>Eukaryota</taxon>
        <taxon>Metazoa</taxon>
        <taxon>Ecdysozoa</taxon>
        <taxon>Nematoda</taxon>
        <taxon>Enoplea</taxon>
        <taxon>Dorylaimia</taxon>
        <taxon>Trichinellida</taxon>
        <taxon>Trichuridae</taxon>
        <taxon>Trichuris</taxon>
    </lineage>
</organism>
<dbReference type="InterPro" id="IPR012337">
    <property type="entry name" value="RNaseH-like_sf"/>
</dbReference>
<dbReference type="EC" id="2.7.7.49" evidence="1"/>
<dbReference type="Proteomes" id="UP000030758">
    <property type="component" value="Unassembled WGS sequence"/>
</dbReference>
<dbReference type="InterPro" id="IPR050951">
    <property type="entry name" value="Retrovirus_Pol_polyprotein"/>
</dbReference>
<dbReference type="InterPro" id="IPR041588">
    <property type="entry name" value="Integrase_H2C2"/>
</dbReference>
<dbReference type="PANTHER" id="PTHR37984">
    <property type="entry name" value="PROTEIN CBG26694"/>
    <property type="match status" value="1"/>
</dbReference>
<dbReference type="Gene3D" id="1.10.340.70">
    <property type="match status" value="1"/>
</dbReference>
<dbReference type="PANTHER" id="PTHR37984:SF5">
    <property type="entry name" value="PROTEIN NYNRIN-LIKE"/>
    <property type="match status" value="1"/>
</dbReference>
<dbReference type="FunFam" id="1.10.340.70:FF:000003">
    <property type="entry name" value="Protein CBG25708"/>
    <property type="match status" value="1"/>
</dbReference>
<evidence type="ECO:0000256" key="2">
    <source>
        <dbReference type="SAM" id="MobiDB-lite"/>
    </source>
</evidence>
<dbReference type="InterPro" id="IPR038355">
    <property type="entry name" value="TNFAIP8_sf"/>
</dbReference>
<dbReference type="GO" id="GO:0042981">
    <property type="term" value="P:regulation of apoptotic process"/>
    <property type="evidence" value="ECO:0007669"/>
    <property type="project" value="InterPro"/>
</dbReference>
<dbReference type="GO" id="GO:0003964">
    <property type="term" value="F:RNA-directed DNA polymerase activity"/>
    <property type="evidence" value="ECO:0007669"/>
    <property type="project" value="UniProtKB-EC"/>
</dbReference>
<gene>
    <name evidence="4" type="ORF">M514_26253</name>
</gene>
<dbReference type="Gene3D" id="3.30.420.10">
    <property type="entry name" value="Ribonuclease H-like superfamily/Ribonuclease H"/>
    <property type="match status" value="3"/>
</dbReference>
<dbReference type="GO" id="GO:0015074">
    <property type="term" value="P:DNA integration"/>
    <property type="evidence" value="ECO:0007669"/>
    <property type="project" value="InterPro"/>
</dbReference>
<protein>
    <recommendedName>
        <fullName evidence="1">RNA-directed DNA polymerase</fullName>
        <ecNumber evidence="1">2.7.7.49</ecNumber>
    </recommendedName>
</protein>
<dbReference type="InterPro" id="IPR002156">
    <property type="entry name" value="RNaseH_domain"/>
</dbReference>
<dbReference type="Pfam" id="PF05527">
    <property type="entry name" value="TNFAIP8"/>
    <property type="match status" value="1"/>
</dbReference>
<feature type="compositionally biased region" description="Low complexity" evidence="2">
    <location>
        <begin position="1218"/>
        <end position="1227"/>
    </location>
</feature>
<dbReference type="Pfam" id="PF17921">
    <property type="entry name" value="Integrase_H2C2"/>
    <property type="match status" value="1"/>
</dbReference>
<dbReference type="SUPFAM" id="SSF53098">
    <property type="entry name" value="Ribonuclease H-like"/>
    <property type="match status" value="3"/>
</dbReference>
<sequence>MPRRQMSSDMNTPLEPRRATNPLKHRVVKAVASKLVDKKMMCLYMHKEFFNVVHRLQGLLEILYTSDESRELAETMLKIDAKISALKMIKAFNKEELEALNNCHRYILQLMRIMCACFDGAFPFEGGLVTARFEEITKDELMINQLIREIRNELPVTAKEIEQHTKQDRIFQEVCRYVSVGWPEKCPKQEIQPYFQKRWELQVVYGCLLWGTRIVIPEALRRRTLTRLHETHPGRDRMVSAARQYCWWPGMDKEISDWVASCSQCAGALKSPARAPLHPWNVAGGPWKRVHADFAGPVNGLMFLILVDSLSKWPEVVIMRDTTASRTVSEMRRIFATHGIPEVLVTDNGPQFVSEEFSSFCIQQGVNHVTTAPYMPHSNGQAERFVDTLKRALAKSRNDKGTTLEKLNNFLMTYRTTPHPSTGRTPSEILMKRQIRTTLDLMFPTGTEGLERTRQKMMCSNNKEPRTFAVGEKVLVRDYVARTKPWTQGVINKKKGDVVYLVEVNGKIWKRHANQIRRSNPKGSHDVGIQSQWETGSDTYSVCSMDSSEAEFSVEAATVPTQNWCSVGRERCHTSEGAVEWEPHPFICDERMRNYLAEIANELKKNDPVRGRWDVSGSQVRLWVDASMLALGVALEVGGSIIKDGAWLRPDEARHINMAELDAVIKGLNLAIAWRMKEIELMTDSATVHRWIEDALSGRARLRTKAANEMLIRRRIETVLALIKEYDLAVTVTLVRSSENKADRLTRVPKRWLASAEPIGEEVCATADDTPLEQLIAEVHHASGHPGVRRTLYFSSCRDPRITKRDVSRVVSTCDISQSIDPAPVKWRHGVLEVPTVWQRVRIDVAHCGRELYLTLTDCGPSRFSIWRRLCQRSSAEIARQLESIFLERGAPNELLADNDTAFRSREVATLAERWGTCFRFRCAYAPSGNGITERCHRTVKVIAARTGCSVREAVYRYNLMPRDDRTPATAPANAIYRYTVQDQNEMTFSSTEESADCPYRIGESVWVKPRGGRCDDRYESGIVTGLISEQAVNGIPRHVRDIRRRGSGPNPPTNLSSDAYDDGGPIAPITGQTTSPRMIVFSNVTEPRQAESFDAEQSREQVQVALRRSARRRCQLQDCSAPRSPVATESDTRSRNAGDAQIAIDTNEARMRPNREAQNTLMGATEAETSPAAAEAMAKVCGEERDSTRTAATISDAAATPAQDPADEPCPRRSARLRSSGSRHQC</sequence>
<dbReference type="Pfam" id="PF00665">
    <property type="entry name" value="rve"/>
    <property type="match status" value="1"/>
</dbReference>
<dbReference type="EMBL" id="KL367619">
    <property type="protein sequence ID" value="KFD61565.1"/>
    <property type="molecule type" value="Genomic_DNA"/>
</dbReference>
<dbReference type="Pfam" id="PF13456">
    <property type="entry name" value="RVT_3"/>
    <property type="match status" value="1"/>
</dbReference>
<dbReference type="GO" id="GO:0004523">
    <property type="term" value="F:RNA-DNA hybrid ribonuclease activity"/>
    <property type="evidence" value="ECO:0007669"/>
    <property type="project" value="InterPro"/>
</dbReference>
<proteinExistence type="predicted"/>
<dbReference type="FunFam" id="3.30.420.10:FF:000063">
    <property type="entry name" value="Retrovirus-related Pol polyprotein from transposon 297-like Protein"/>
    <property type="match status" value="1"/>
</dbReference>
<name>A0A085MWG9_9BILA</name>
<reference evidence="4" key="1">
    <citation type="journal article" date="2014" name="Nat. Genet.">
        <title>Genome and transcriptome of the porcine whipworm Trichuris suis.</title>
        <authorList>
            <person name="Jex A.R."/>
            <person name="Nejsum P."/>
            <person name="Schwarz E.M."/>
            <person name="Hu L."/>
            <person name="Young N.D."/>
            <person name="Hall R.S."/>
            <person name="Korhonen P.K."/>
            <person name="Liao S."/>
            <person name="Thamsborg S."/>
            <person name="Xia J."/>
            <person name="Xu P."/>
            <person name="Wang S."/>
            <person name="Scheerlinck J.P."/>
            <person name="Hofmann A."/>
            <person name="Sternberg P.W."/>
            <person name="Wang J."/>
            <person name="Gasser R.B."/>
        </authorList>
    </citation>
    <scope>NUCLEOTIDE SEQUENCE [LARGE SCALE GENOMIC DNA]</scope>
    <source>
        <strain evidence="4">DCEP-RM93F</strain>
    </source>
</reference>
<dbReference type="InterPro" id="IPR036397">
    <property type="entry name" value="RNaseH_sf"/>
</dbReference>
<dbReference type="Gene3D" id="1.20.1440.160">
    <property type="entry name" value="Tumor necrosis factor alpha-induced protein 8-like"/>
    <property type="match status" value="1"/>
</dbReference>
<dbReference type="AlphaFoldDB" id="A0A085MWG9"/>
<feature type="domain" description="Integrase catalytic" evidence="3">
    <location>
        <begin position="831"/>
        <end position="1007"/>
    </location>
</feature>
<evidence type="ECO:0000313" key="4">
    <source>
        <dbReference type="EMBL" id="KFD61565.1"/>
    </source>
</evidence>
<evidence type="ECO:0000259" key="3">
    <source>
        <dbReference type="PROSITE" id="PS50994"/>
    </source>
</evidence>
<feature type="domain" description="Integrase catalytic" evidence="3">
    <location>
        <begin position="282"/>
        <end position="434"/>
    </location>
</feature>
<feature type="compositionally biased region" description="Low complexity" evidence="2">
    <location>
        <begin position="1165"/>
        <end position="1179"/>
    </location>
</feature>
<dbReference type="InterPro" id="IPR008477">
    <property type="entry name" value="TNFAIP8-like"/>
</dbReference>
<feature type="compositionally biased region" description="Low complexity" evidence="2">
    <location>
        <begin position="1190"/>
        <end position="1205"/>
    </location>
</feature>
<accession>A0A085MWG9</accession>
<dbReference type="PROSITE" id="PS50994">
    <property type="entry name" value="INTEGRASE"/>
    <property type="match status" value="2"/>
</dbReference>